<dbReference type="RefSeq" id="WP_173780352.1">
    <property type="nucleotide sequence ID" value="NZ_JABSNO010000028.1"/>
</dbReference>
<name>A0A8J8K6J3_9FLAO</name>
<gene>
    <name evidence="8" type="ORF">HNQ03_002901</name>
</gene>
<protein>
    <submittedName>
        <fullName evidence="8">Di/tricarboxylate transporter</fullName>
    </submittedName>
</protein>
<dbReference type="AlphaFoldDB" id="A0A8J8K6J3"/>
<feature type="transmembrane region" description="Helical" evidence="6">
    <location>
        <begin position="81"/>
        <end position="101"/>
    </location>
</feature>
<keyword evidence="5 6" id="KW-0472">Membrane</keyword>
<evidence type="ECO:0000313" key="8">
    <source>
        <dbReference type="EMBL" id="NRS93810.1"/>
    </source>
</evidence>
<dbReference type="GO" id="GO:0005886">
    <property type="term" value="C:plasma membrane"/>
    <property type="evidence" value="ECO:0007669"/>
    <property type="project" value="TreeGrafter"/>
</dbReference>
<keyword evidence="4 6" id="KW-1133">Transmembrane helix</keyword>
<sequence length="105" mass="11530">MKDKINFVGLFVAIAAFFILRYVPIPVEKEIQNALALLFFVAILWITESIPLSLTALLIPIIAIFLQLLPANLAFQEFANPIIFLFMGGFVLAGALSQYGLDGSV</sequence>
<keyword evidence="2" id="KW-0813">Transport</keyword>
<dbReference type="Pfam" id="PF03600">
    <property type="entry name" value="CitMHS"/>
    <property type="match status" value="1"/>
</dbReference>
<proteinExistence type="predicted"/>
<accession>A0A8J8K6J3</accession>
<dbReference type="InterPro" id="IPR004680">
    <property type="entry name" value="Cit_transptr-like_dom"/>
</dbReference>
<evidence type="ECO:0000313" key="9">
    <source>
        <dbReference type="Proteomes" id="UP000610746"/>
    </source>
</evidence>
<reference evidence="8" key="1">
    <citation type="submission" date="2020-05" db="EMBL/GenBank/DDBJ databases">
        <title>Genomic Encyclopedia of Type Strains, Phase IV (KMG-V): Genome sequencing to study the core and pangenomes of soil and plant-associated prokaryotes.</title>
        <authorList>
            <person name="Whitman W."/>
        </authorList>
    </citation>
    <scope>NUCLEOTIDE SEQUENCE</scope>
    <source>
        <strain evidence="8">16F</strain>
    </source>
</reference>
<feature type="transmembrane region" description="Helical" evidence="6">
    <location>
        <begin position="54"/>
        <end position="75"/>
    </location>
</feature>
<dbReference type="GO" id="GO:0022857">
    <property type="term" value="F:transmembrane transporter activity"/>
    <property type="evidence" value="ECO:0007669"/>
    <property type="project" value="TreeGrafter"/>
</dbReference>
<keyword evidence="3 6" id="KW-0812">Transmembrane</keyword>
<dbReference type="PANTHER" id="PTHR10283">
    <property type="entry name" value="SOLUTE CARRIER FAMILY 13 MEMBER"/>
    <property type="match status" value="1"/>
</dbReference>
<evidence type="ECO:0000256" key="3">
    <source>
        <dbReference type="ARBA" id="ARBA00022692"/>
    </source>
</evidence>
<dbReference type="Proteomes" id="UP000610746">
    <property type="component" value="Unassembled WGS sequence"/>
</dbReference>
<evidence type="ECO:0000256" key="6">
    <source>
        <dbReference type="SAM" id="Phobius"/>
    </source>
</evidence>
<evidence type="ECO:0000256" key="5">
    <source>
        <dbReference type="ARBA" id="ARBA00023136"/>
    </source>
</evidence>
<dbReference type="EMBL" id="JABSNO010000028">
    <property type="protein sequence ID" value="NRS93810.1"/>
    <property type="molecule type" value="Genomic_DNA"/>
</dbReference>
<comment type="caution">
    <text evidence="8">The sequence shown here is derived from an EMBL/GenBank/DDBJ whole genome shotgun (WGS) entry which is preliminary data.</text>
</comment>
<feature type="transmembrane region" description="Helical" evidence="6">
    <location>
        <begin position="7"/>
        <end position="25"/>
    </location>
</feature>
<feature type="domain" description="Citrate transporter-like" evidence="7">
    <location>
        <begin position="43"/>
        <end position="101"/>
    </location>
</feature>
<organism evidence="8 9">
    <name type="scientific">Frigoriflavimonas asaccharolytica</name>
    <dbReference type="NCBI Taxonomy" id="2735899"/>
    <lineage>
        <taxon>Bacteria</taxon>
        <taxon>Pseudomonadati</taxon>
        <taxon>Bacteroidota</taxon>
        <taxon>Flavobacteriia</taxon>
        <taxon>Flavobacteriales</taxon>
        <taxon>Weeksellaceae</taxon>
        <taxon>Frigoriflavimonas</taxon>
    </lineage>
</organism>
<evidence type="ECO:0000256" key="1">
    <source>
        <dbReference type="ARBA" id="ARBA00004141"/>
    </source>
</evidence>
<evidence type="ECO:0000256" key="2">
    <source>
        <dbReference type="ARBA" id="ARBA00022448"/>
    </source>
</evidence>
<evidence type="ECO:0000256" key="4">
    <source>
        <dbReference type="ARBA" id="ARBA00022989"/>
    </source>
</evidence>
<evidence type="ECO:0000259" key="7">
    <source>
        <dbReference type="Pfam" id="PF03600"/>
    </source>
</evidence>
<comment type="subcellular location">
    <subcellularLocation>
        <location evidence="1">Membrane</location>
        <topology evidence="1">Multi-pass membrane protein</topology>
    </subcellularLocation>
</comment>
<keyword evidence="9" id="KW-1185">Reference proteome</keyword>